<gene>
    <name evidence="1" type="ORF">DGG96_14595</name>
</gene>
<sequence>MKVIEVVFTFHITRPKVKIKVVQASILRVKIILPESSRVPQEIDGDVAILITVNKVKQRVKNAVYGWFLVSDVG</sequence>
<protein>
    <submittedName>
        <fullName evidence="1">Uncharacterized protein</fullName>
    </submittedName>
</protein>
<dbReference type="AlphaFoldDB" id="A0A317U3K4"/>
<dbReference type="Proteomes" id="UP000247152">
    <property type="component" value="Unassembled WGS sequence"/>
</dbReference>
<evidence type="ECO:0000313" key="1">
    <source>
        <dbReference type="EMBL" id="PWY54920.1"/>
    </source>
</evidence>
<comment type="caution">
    <text evidence="1">The sequence shown here is derived from an EMBL/GenBank/DDBJ whole genome shotgun (WGS) entry which is preliminary data.</text>
</comment>
<name>A0A317U3K4_9GAMM</name>
<proteinExistence type="predicted"/>
<accession>A0A317U3K4</accession>
<dbReference type="EMBL" id="QHJG01000025">
    <property type="protein sequence ID" value="PWY54920.1"/>
    <property type="molecule type" value="Genomic_DNA"/>
</dbReference>
<evidence type="ECO:0000313" key="2">
    <source>
        <dbReference type="Proteomes" id="UP000247152"/>
    </source>
</evidence>
<organism evidence="1 2">
    <name type="scientific">Legionella qingyii</name>
    <dbReference type="NCBI Taxonomy" id="2184757"/>
    <lineage>
        <taxon>Bacteria</taxon>
        <taxon>Pseudomonadati</taxon>
        <taxon>Pseudomonadota</taxon>
        <taxon>Gammaproteobacteria</taxon>
        <taxon>Legionellales</taxon>
        <taxon>Legionellaceae</taxon>
        <taxon>Legionella</taxon>
    </lineage>
</organism>
<reference evidence="1 2" key="1">
    <citation type="submission" date="2018-05" db="EMBL/GenBank/DDBJ databases">
        <title>Legionella qingyii sp.nov., whole genome shotgun sequence.</title>
        <authorList>
            <person name="Wu H."/>
            <person name="Zhu Q."/>
            <person name="Hu C."/>
        </authorList>
    </citation>
    <scope>NUCLEOTIDE SEQUENCE [LARGE SCALE GENOMIC DNA]</scope>
    <source>
        <strain evidence="1 2">HEB18</strain>
    </source>
</reference>